<name>A0A2Z7D8Q5_9LAMI</name>
<feature type="region of interest" description="Disordered" evidence="1">
    <location>
        <begin position="104"/>
        <end position="127"/>
    </location>
</feature>
<evidence type="ECO:0000256" key="1">
    <source>
        <dbReference type="SAM" id="MobiDB-lite"/>
    </source>
</evidence>
<accession>A0A2Z7D8Q5</accession>
<protein>
    <submittedName>
        <fullName evidence="2">Uncharacterized protein</fullName>
    </submittedName>
</protein>
<keyword evidence="3" id="KW-1185">Reference proteome</keyword>
<proteinExistence type="predicted"/>
<dbReference type="AlphaFoldDB" id="A0A2Z7D8Q5"/>
<evidence type="ECO:0000313" key="2">
    <source>
        <dbReference type="EMBL" id="KZV55811.1"/>
    </source>
</evidence>
<gene>
    <name evidence="2" type="ORF">F511_13233</name>
</gene>
<evidence type="ECO:0000313" key="3">
    <source>
        <dbReference type="Proteomes" id="UP000250235"/>
    </source>
</evidence>
<dbReference type="Proteomes" id="UP000250235">
    <property type="component" value="Unassembled WGS sequence"/>
</dbReference>
<dbReference type="EMBL" id="KQ988446">
    <property type="protein sequence ID" value="KZV55811.1"/>
    <property type="molecule type" value="Genomic_DNA"/>
</dbReference>
<sequence length="361" mass="40226">MCRHLRDRTCFDHHDEEFPSVLNSSVLLVQADEDQVCSEHHRAFSSAYGLHNSTSYDCSTYTAQLNTRRLAQVAHLHNGVVFKLRTSTSSDRVPSSQIALTMHQPVHDTSRSARAPRSQGYHGYSAGRGVDPAGGAQEVQRLGEPQFRPFQHPGPSRFGQYSHPQFSGPQFAQVNDMTREQAEGTPGGGVIADVVFVIAERTRSAVVMGSVVVEQYGLLFTEPYLLRLSAVEESDWSKSGSAGLLLQRRFFLYHFRRLGLSWKKIAKGATLCSLLAFRPSGYSVQVTLWVSVIFYLKLRAIYCARRVSDLSARDLDCGNCSSEVKLIRRDKMRVIELLGNSQFSHMRYGLSVPAGADMSCD</sequence>
<organism evidence="2 3">
    <name type="scientific">Dorcoceras hygrometricum</name>
    <dbReference type="NCBI Taxonomy" id="472368"/>
    <lineage>
        <taxon>Eukaryota</taxon>
        <taxon>Viridiplantae</taxon>
        <taxon>Streptophyta</taxon>
        <taxon>Embryophyta</taxon>
        <taxon>Tracheophyta</taxon>
        <taxon>Spermatophyta</taxon>
        <taxon>Magnoliopsida</taxon>
        <taxon>eudicotyledons</taxon>
        <taxon>Gunneridae</taxon>
        <taxon>Pentapetalae</taxon>
        <taxon>asterids</taxon>
        <taxon>lamiids</taxon>
        <taxon>Lamiales</taxon>
        <taxon>Gesneriaceae</taxon>
        <taxon>Didymocarpoideae</taxon>
        <taxon>Trichosporeae</taxon>
        <taxon>Loxocarpinae</taxon>
        <taxon>Dorcoceras</taxon>
    </lineage>
</organism>
<reference evidence="2 3" key="1">
    <citation type="journal article" date="2015" name="Proc. Natl. Acad. Sci. U.S.A.">
        <title>The resurrection genome of Boea hygrometrica: A blueprint for survival of dehydration.</title>
        <authorList>
            <person name="Xiao L."/>
            <person name="Yang G."/>
            <person name="Zhang L."/>
            <person name="Yang X."/>
            <person name="Zhao S."/>
            <person name="Ji Z."/>
            <person name="Zhou Q."/>
            <person name="Hu M."/>
            <person name="Wang Y."/>
            <person name="Chen M."/>
            <person name="Xu Y."/>
            <person name="Jin H."/>
            <person name="Xiao X."/>
            <person name="Hu G."/>
            <person name="Bao F."/>
            <person name="Hu Y."/>
            <person name="Wan P."/>
            <person name="Li L."/>
            <person name="Deng X."/>
            <person name="Kuang T."/>
            <person name="Xiang C."/>
            <person name="Zhu J.K."/>
            <person name="Oliver M.J."/>
            <person name="He Y."/>
        </authorList>
    </citation>
    <scope>NUCLEOTIDE SEQUENCE [LARGE SCALE GENOMIC DNA]</scope>
    <source>
        <strain evidence="3">cv. XS01</strain>
    </source>
</reference>